<keyword evidence="2" id="KW-1185">Reference proteome</keyword>
<dbReference type="EMBL" id="SJPI01000002">
    <property type="protein sequence ID" value="TWT50438.1"/>
    <property type="molecule type" value="Genomic_DNA"/>
</dbReference>
<organism evidence="1 2">
    <name type="scientific">Rubripirellula amarantea</name>
    <dbReference type="NCBI Taxonomy" id="2527999"/>
    <lineage>
        <taxon>Bacteria</taxon>
        <taxon>Pseudomonadati</taxon>
        <taxon>Planctomycetota</taxon>
        <taxon>Planctomycetia</taxon>
        <taxon>Pirellulales</taxon>
        <taxon>Pirellulaceae</taxon>
        <taxon>Rubripirellula</taxon>
    </lineage>
</organism>
<evidence type="ECO:0000313" key="2">
    <source>
        <dbReference type="Proteomes" id="UP000316598"/>
    </source>
</evidence>
<accession>A0A5C5WI85</accession>
<sequence length="48" mass="5443">MQKPRAGLKVLQIGDPTQIIQVYFDPIGERQVRILHALTGVRFALIEL</sequence>
<proteinExistence type="predicted"/>
<name>A0A5C5WI85_9BACT</name>
<gene>
    <name evidence="1" type="ORF">Pla22_31810</name>
</gene>
<dbReference type="Proteomes" id="UP000316598">
    <property type="component" value="Unassembled WGS sequence"/>
</dbReference>
<evidence type="ECO:0000313" key="1">
    <source>
        <dbReference type="EMBL" id="TWT50438.1"/>
    </source>
</evidence>
<reference evidence="1 2" key="1">
    <citation type="submission" date="2019-02" db="EMBL/GenBank/DDBJ databases">
        <title>Deep-cultivation of Planctomycetes and their phenomic and genomic characterization uncovers novel biology.</title>
        <authorList>
            <person name="Wiegand S."/>
            <person name="Jogler M."/>
            <person name="Boedeker C."/>
            <person name="Pinto D."/>
            <person name="Vollmers J."/>
            <person name="Rivas-Marin E."/>
            <person name="Kohn T."/>
            <person name="Peeters S.H."/>
            <person name="Heuer A."/>
            <person name="Rast P."/>
            <person name="Oberbeckmann S."/>
            <person name="Bunk B."/>
            <person name="Jeske O."/>
            <person name="Meyerdierks A."/>
            <person name="Storesund J.E."/>
            <person name="Kallscheuer N."/>
            <person name="Luecker S."/>
            <person name="Lage O.M."/>
            <person name="Pohl T."/>
            <person name="Merkel B.J."/>
            <person name="Hornburger P."/>
            <person name="Mueller R.-W."/>
            <person name="Bruemmer F."/>
            <person name="Labrenz M."/>
            <person name="Spormann A.M."/>
            <person name="Op Den Camp H."/>
            <person name="Overmann J."/>
            <person name="Amann R."/>
            <person name="Jetten M.S.M."/>
            <person name="Mascher T."/>
            <person name="Medema M.H."/>
            <person name="Devos D.P."/>
            <person name="Kaster A.-K."/>
            <person name="Ovreas L."/>
            <person name="Rohde M."/>
            <person name="Galperin M.Y."/>
            <person name="Jogler C."/>
        </authorList>
    </citation>
    <scope>NUCLEOTIDE SEQUENCE [LARGE SCALE GENOMIC DNA]</scope>
    <source>
        <strain evidence="1 2">Pla22</strain>
    </source>
</reference>
<protein>
    <submittedName>
        <fullName evidence="1">Uncharacterized protein</fullName>
    </submittedName>
</protein>
<dbReference type="AlphaFoldDB" id="A0A5C5WI85"/>
<comment type="caution">
    <text evidence="1">The sequence shown here is derived from an EMBL/GenBank/DDBJ whole genome shotgun (WGS) entry which is preliminary data.</text>
</comment>